<evidence type="ECO:0000256" key="1">
    <source>
        <dbReference type="ARBA" id="ARBA00022801"/>
    </source>
</evidence>
<dbReference type="InterPro" id="IPR024732">
    <property type="entry name" value="NAGLU_C"/>
</dbReference>
<feature type="domain" description="Alpha-N-acetylglucosaminidase N-terminal" evidence="3">
    <location>
        <begin position="28"/>
        <end position="107"/>
    </location>
</feature>
<organism evidence="5 6">
    <name type="scientific">Labilibaculum antarcticum</name>
    <dbReference type="NCBI Taxonomy" id="1717717"/>
    <lineage>
        <taxon>Bacteria</taxon>
        <taxon>Pseudomonadati</taxon>
        <taxon>Bacteroidota</taxon>
        <taxon>Bacteroidia</taxon>
        <taxon>Marinilabiliales</taxon>
        <taxon>Marinifilaceae</taxon>
        <taxon>Labilibaculum</taxon>
    </lineage>
</organism>
<dbReference type="AlphaFoldDB" id="A0A1Y1CGT7"/>
<dbReference type="InterPro" id="IPR024733">
    <property type="entry name" value="NAGLU_tim-barrel"/>
</dbReference>
<dbReference type="OrthoDB" id="179563at2"/>
<dbReference type="InterPro" id="IPR024240">
    <property type="entry name" value="NAGLU_N"/>
</dbReference>
<dbReference type="Pfam" id="PF05089">
    <property type="entry name" value="NAGLU"/>
    <property type="match status" value="1"/>
</dbReference>
<evidence type="ECO:0000259" key="4">
    <source>
        <dbReference type="Pfam" id="PF12972"/>
    </source>
</evidence>
<feature type="domain" description="Alpha-N-acetylglucosaminidase tim-barrel" evidence="2">
    <location>
        <begin position="120"/>
        <end position="471"/>
    </location>
</feature>
<dbReference type="EMBL" id="AP018042">
    <property type="protein sequence ID" value="BAX79303.1"/>
    <property type="molecule type" value="Genomic_DNA"/>
</dbReference>
<name>A0A1Y1CGT7_9BACT</name>
<keyword evidence="6" id="KW-1185">Reference proteome</keyword>
<evidence type="ECO:0000259" key="2">
    <source>
        <dbReference type="Pfam" id="PF05089"/>
    </source>
</evidence>
<keyword evidence="1" id="KW-0378">Hydrolase</keyword>
<accession>A0A1Y1CGT7</accession>
<dbReference type="GO" id="GO:0016787">
    <property type="term" value="F:hydrolase activity"/>
    <property type="evidence" value="ECO:0007669"/>
    <property type="project" value="UniProtKB-KW"/>
</dbReference>
<dbReference type="GO" id="GO:0005975">
    <property type="term" value="P:carbohydrate metabolic process"/>
    <property type="evidence" value="ECO:0007669"/>
    <property type="project" value="UniProtKB-ARBA"/>
</dbReference>
<dbReference type="Gene3D" id="3.20.20.80">
    <property type="entry name" value="Glycosidases"/>
    <property type="match status" value="1"/>
</dbReference>
<dbReference type="InterPro" id="IPR007781">
    <property type="entry name" value="NAGLU"/>
</dbReference>
<dbReference type="InterPro" id="IPR029018">
    <property type="entry name" value="Hex-like_dom2"/>
</dbReference>
<protein>
    <submittedName>
        <fullName evidence="5">Alpha-N-acetylglucosaminidase</fullName>
    </submittedName>
</protein>
<proteinExistence type="predicted"/>
<sequence length="732" mass="85289">MRFVLVLFLISICILSCDNQSNDEKQASIDVLSRSIGEENLTNFELQLEPDDKTPDWFNLQKKENKIIVKGNSQIALCRGVYDYLKNECNSIISWSGSKISIPEHLPEVDRTVESPYQFRYYFNVVTHGYTTPYWDWNRWEKEIDWMAVHGINMPLIGGAHEAILARVFQKLGLSKSEMNQYFSGPAYFPWNRMGNLNGWDGPLPKSYFQKQITLTHQMLTRMETLGMSPIVHAFAGFVPKGLKRLYPNEEIRELAWGGGLPLKNNGFILSPTSPLFKEIGTLYIQEWEKEFGKGEYYLADSFNEMDAPLSKDSTKALKELAGYGASVYQSIKEANPDATWVMQGWTFPYHKDENGKLFWTPERLGALVQEVPDDKLLILDLANEYNHVFWKIDPSWKMYNGFFGKKWIYSFIPNMGGKIPLNGKLDVYASIPFDALNYENKKNLVGFGFAPEGIENNEIIYELLSDVAWKKKKFSLDNWIENYCKQRYGAYPSNMKKAYDLLNKSAYGSFTDHPMHRYQFRPYKKPEGVENHATVHISEEFREAVGAFICCSNELKDSNLYTFDAIEIVVQYLGLEVDQRLMKFLESGEQKYSSELDEIMKTLLVIDKLLATHPNYKLENWLNFSRKWGDTSQEKNYYESDAKRIVTTWGGDPVNDYSGRVWSGLIRDYYVPRWQEYYKDNSDRRKQNMREWEENWITTPGLSKIKAYDDPLKVAAKMYFKFEEERHANKK</sequence>
<evidence type="ECO:0000313" key="6">
    <source>
        <dbReference type="Proteomes" id="UP000218267"/>
    </source>
</evidence>
<dbReference type="PANTHER" id="PTHR12872:SF1">
    <property type="entry name" value="ALPHA-N-ACETYLGLUCOSAMINIDASE"/>
    <property type="match status" value="1"/>
</dbReference>
<dbReference type="Pfam" id="PF12972">
    <property type="entry name" value="NAGLU_C"/>
    <property type="match status" value="1"/>
</dbReference>
<dbReference type="Gene3D" id="3.30.379.10">
    <property type="entry name" value="Chitobiase/beta-hexosaminidase domain 2-like"/>
    <property type="match status" value="1"/>
</dbReference>
<dbReference type="Proteomes" id="UP000218267">
    <property type="component" value="Chromosome"/>
</dbReference>
<reference evidence="5 6" key="1">
    <citation type="journal article" date="2018" name="Mar. Genomics">
        <title>Complete genome sequence of Marinifilaceae bacterium strain SPP2, isolated from the Antarctic marine sediment.</title>
        <authorList>
            <person name="Watanabe M."/>
            <person name="Kojima H."/>
            <person name="Fukui M."/>
        </authorList>
    </citation>
    <scope>NUCLEOTIDE SEQUENCE [LARGE SCALE GENOMIC DNA]</scope>
    <source>
        <strain evidence="5 6">SPP2</strain>
    </source>
</reference>
<reference evidence="6" key="2">
    <citation type="journal article" date="2020" name="Antonie Van Leeuwenhoek">
        <title>Labilibaculum antarcticum sp. nov., a novel facultative anaerobic, psychrotorelant bacterium isolated from marine sediment of Antarctica.</title>
        <authorList>
            <person name="Watanabe M."/>
            <person name="Kojima H."/>
            <person name="Fukui M."/>
        </authorList>
    </citation>
    <scope>NUCLEOTIDE SEQUENCE [LARGE SCALE GENOMIC DNA]</scope>
    <source>
        <strain evidence="6">SPP2</strain>
    </source>
</reference>
<dbReference type="KEGG" id="mbas:ALGA_0916"/>
<dbReference type="Gene3D" id="1.20.120.670">
    <property type="entry name" value="N-acetyl-b-d-glucoasminidase"/>
    <property type="match status" value="1"/>
</dbReference>
<dbReference type="RefSeq" id="WP_096433410.1">
    <property type="nucleotide sequence ID" value="NZ_AP018042.1"/>
</dbReference>
<feature type="domain" description="Alpha-N-acetylglucosaminidase C-terminal" evidence="4">
    <location>
        <begin position="480"/>
        <end position="720"/>
    </location>
</feature>
<gene>
    <name evidence="5" type="ORF">ALGA_0916</name>
</gene>
<evidence type="ECO:0000313" key="5">
    <source>
        <dbReference type="EMBL" id="BAX79303.1"/>
    </source>
</evidence>
<dbReference type="PANTHER" id="PTHR12872">
    <property type="entry name" value="ALPHA-N-ACETYLGLUCOSAMINIDASE"/>
    <property type="match status" value="1"/>
</dbReference>
<evidence type="ECO:0000259" key="3">
    <source>
        <dbReference type="Pfam" id="PF12971"/>
    </source>
</evidence>
<dbReference type="Pfam" id="PF12971">
    <property type="entry name" value="NAGLU_N"/>
    <property type="match status" value="1"/>
</dbReference>